<evidence type="ECO:0000256" key="1">
    <source>
        <dbReference type="SAM" id="MobiDB-lite"/>
    </source>
</evidence>
<feature type="compositionally biased region" description="Polar residues" evidence="1">
    <location>
        <begin position="41"/>
        <end position="52"/>
    </location>
</feature>
<accession>A0AA48M151</accession>
<feature type="region of interest" description="Disordered" evidence="1">
    <location>
        <begin position="25"/>
        <end position="56"/>
    </location>
</feature>
<evidence type="ECO:0000313" key="2">
    <source>
        <dbReference type="EMBL" id="CAJ0872827.1"/>
    </source>
</evidence>
<name>A0AA48M151_9ZZZZ</name>
<sequence length="75" mass="7575">MKSILVAAITLIVVSSAFAQSARQNFNPQKQGAGNVGGGQATNPAPSSSRSSDPLKGLNVSKCCHDSPSGVVCKC</sequence>
<dbReference type="AlphaFoldDB" id="A0AA48M151"/>
<reference evidence="2" key="1">
    <citation type="submission" date="2023-07" db="EMBL/GenBank/DDBJ databases">
        <authorList>
            <person name="Pelsma A.J. K."/>
        </authorList>
    </citation>
    <scope>NUCLEOTIDE SEQUENCE</scope>
</reference>
<organism evidence="2">
    <name type="scientific">freshwater sediment metagenome</name>
    <dbReference type="NCBI Taxonomy" id="556182"/>
    <lineage>
        <taxon>unclassified sequences</taxon>
        <taxon>metagenomes</taxon>
        <taxon>ecological metagenomes</taxon>
    </lineage>
</organism>
<protein>
    <submittedName>
        <fullName evidence="2">Uncharacterized protein</fullName>
    </submittedName>
</protein>
<gene>
    <name evidence="2" type="ORF">AMST5_02453</name>
</gene>
<proteinExistence type="predicted"/>
<dbReference type="EMBL" id="OY288114">
    <property type="protein sequence ID" value="CAJ0872827.1"/>
    <property type="molecule type" value="Genomic_DNA"/>
</dbReference>